<evidence type="ECO:0000313" key="5">
    <source>
        <dbReference type="Proteomes" id="UP001139493"/>
    </source>
</evidence>
<protein>
    <submittedName>
        <fullName evidence="4">Calcineurin-like phosphoesterase</fullName>
    </submittedName>
</protein>
<accession>A0A9X2G026</accession>
<dbReference type="InterPro" id="IPR004843">
    <property type="entry name" value="Calcineurin-like_PHP"/>
</dbReference>
<feature type="compositionally biased region" description="Low complexity" evidence="1">
    <location>
        <begin position="35"/>
        <end position="67"/>
    </location>
</feature>
<dbReference type="Pfam" id="PF00149">
    <property type="entry name" value="Metallophos"/>
    <property type="match status" value="1"/>
</dbReference>
<reference evidence="4" key="1">
    <citation type="submission" date="2022-06" db="EMBL/GenBank/DDBJ databases">
        <title>Genomic Encyclopedia of Archaeal and Bacterial Type Strains, Phase II (KMG-II): from individual species to whole genera.</title>
        <authorList>
            <person name="Goeker M."/>
        </authorList>
    </citation>
    <scope>NUCLEOTIDE SEQUENCE</scope>
    <source>
        <strain evidence="4">DSM 26652</strain>
    </source>
</reference>
<evidence type="ECO:0000256" key="1">
    <source>
        <dbReference type="SAM" id="MobiDB-lite"/>
    </source>
</evidence>
<proteinExistence type="predicted"/>
<dbReference type="Proteomes" id="UP001139493">
    <property type="component" value="Unassembled WGS sequence"/>
</dbReference>
<gene>
    <name evidence="4" type="ORF">APR03_000226</name>
</gene>
<dbReference type="SUPFAM" id="SSF56300">
    <property type="entry name" value="Metallo-dependent phosphatases"/>
    <property type="match status" value="1"/>
</dbReference>
<dbReference type="InterPro" id="IPR051918">
    <property type="entry name" value="STPP_CPPED1"/>
</dbReference>
<dbReference type="EMBL" id="JAMTCS010000001">
    <property type="protein sequence ID" value="MCP2262903.1"/>
    <property type="molecule type" value="Genomic_DNA"/>
</dbReference>
<feature type="chain" id="PRO_5040812620" evidence="2">
    <location>
        <begin position="36"/>
        <end position="1167"/>
    </location>
</feature>
<evidence type="ECO:0000313" key="4">
    <source>
        <dbReference type="EMBL" id="MCP2262903.1"/>
    </source>
</evidence>
<keyword evidence="5" id="KW-1185">Reference proteome</keyword>
<evidence type="ECO:0000256" key="2">
    <source>
        <dbReference type="SAM" id="SignalP"/>
    </source>
</evidence>
<name>A0A9X2G026_9MICO</name>
<comment type="caution">
    <text evidence="4">The sequence shown here is derived from an EMBL/GenBank/DDBJ whole genome shotgun (WGS) entry which is preliminary data.</text>
</comment>
<feature type="region of interest" description="Disordered" evidence="1">
    <location>
        <begin position="35"/>
        <end position="70"/>
    </location>
</feature>
<dbReference type="GO" id="GO:0016787">
    <property type="term" value="F:hydrolase activity"/>
    <property type="evidence" value="ECO:0007669"/>
    <property type="project" value="InterPro"/>
</dbReference>
<evidence type="ECO:0000259" key="3">
    <source>
        <dbReference type="Pfam" id="PF00149"/>
    </source>
</evidence>
<dbReference type="AlphaFoldDB" id="A0A9X2G026"/>
<feature type="domain" description="Calcineurin-like phosphoesterase" evidence="3">
    <location>
        <begin position="760"/>
        <end position="992"/>
    </location>
</feature>
<keyword evidence="2" id="KW-0732">Signal</keyword>
<feature type="signal peptide" evidence="2">
    <location>
        <begin position="1"/>
        <end position="35"/>
    </location>
</feature>
<dbReference type="PANTHER" id="PTHR43143">
    <property type="entry name" value="METALLOPHOSPHOESTERASE, CALCINEURIN SUPERFAMILY"/>
    <property type="match status" value="1"/>
</dbReference>
<dbReference type="InterPro" id="IPR029052">
    <property type="entry name" value="Metallo-depent_PP-like"/>
</dbReference>
<dbReference type="RefSeq" id="WP_253831938.1">
    <property type="nucleotide sequence ID" value="NZ_JAMTCS010000001.1"/>
</dbReference>
<feature type="region of interest" description="Disordered" evidence="1">
    <location>
        <begin position="633"/>
        <end position="654"/>
    </location>
</feature>
<dbReference type="Gene3D" id="3.60.21.10">
    <property type="match status" value="1"/>
</dbReference>
<sequence length="1167" mass="121624">MRPVTRNERAGRRRRQQAGLVAAVTAVTLAATGWAATSSSAAPAEAGPRPGGTTAPAPDPGGPLLTPRDGAFLEGTVPVAAEPVAPGDDVVRLTVDGADVPGAAETQGTSVLSYEVGSNSVEARYGSHVSVNGGEPILLPDAVSERVELEVPNEQLVTGENTVEVVVGAIETSCGSNHDDFVLSDFTLAPLGELADGEENEYTYSFGDGSCGSNTSLLLRAELTFFVQGDPQGTTGLAADLDTTTLTNGEHTVEARTASGDTTEHTVRVNNAPAGAPLLTPVDGTLAHGGVVVTGARPADGEGATAALTVDGDPLDATETLGAGDAAFSFDVGSNSVDGAAANLLVVNGIETPLGGSYASERADVTFPNEWLRPGENTVRVVTGTFQDDCNRDDFTLSGLALTPAAGAAAGVGLKPSYAMGDGTCGSNANLLREITVTFEVDAPARGLRADLDTTTLPDGEHELAATSTTGETATRALFTDNTGPALVSATPADGDRLTSAVPLAVSVEDASGVTEGPDVTLDGAAVAVGDLVGPGLTAGEHTLAVSATDGLGNAVTHEVTFVSAGVPDVPADVAPASGTSGVGRTATLRAKVAEPDGGRVTARFSAAEILTLNKAWQGTAAEVPTTLDVRGQRKIDTRPLAPGDGRSAQAPASADVTYQRFDVPVRGHVEAPVLRWEGTADPARLVTLRAWNPDTDAWDVVAAARGAVDGPTVLEGTVTRDHVDRGTVHALVTGEDPFADDIDAGDGDRFEDPEDYDFSIVHYTDTQYLSEGAVEQETPEERAVWAQGYEGVMDWIVDNADERKIAYVAHTGDIIENNIRAFPPEMEDQVIGELEFASQAQGRIDAAGIPNGVVAGNHDNQSGTDPTLYDQYFGPDRYEALSEGWENASYGGVMEPGSNENHYDLFSAGGLDFVSVGLSYGVTRDEAEWAASIFERYPDRNGILLTHDYLEPSSAPDGRGAAFGGSDGPLLYNLLVKDNPNVFLVLAGHRHGVGTNVRPPVIGDIGGGVVELLADYQFYTVAAGRVGLDRIGGYDPADQLQLGASFFRMLQFDVDRGEMSVDTYSPLLGEFGATEYDTEHRYDGREDNMVLPVDLTSRTTSFATESVVLYDPVREIGRDVVASGRTASVHWTGLKPGRTYAWFVTARTSGGGTATASPAWFTTARR</sequence>
<organism evidence="4 5">
    <name type="scientific">Promicromonospora thailandica</name>
    <dbReference type="NCBI Taxonomy" id="765201"/>
    <lineage>
        <taxon>Bacteria</taxon>
        <taxon>Bacillati</taxon>
        <taxon>Actinomycetota</taxon>
        <taxon>Actinomycetes</taxon>
        <taxon>Micrococcales</taxon>
        <taxon>Promicromonosporaceae</taxon>
        <taxon>Promicromonospora</taxon>
    </lineage>
</organism>
<dbReference type="PANTHER" id="PTHR43143:SF5">
    <property type="entry name" value="SECRETED PROTEIN"/>
    <property type="match status" value="1"/>
</dbReference>